<dbReference type="InterPro" id="IPR051865">
    <property type="entry name" value="WD-repeat_CDT2_adapter"/>
</dbReference>
<reference evidence="7 8" key="1">
    <citation type="journal article" date="2011" name="Science">
        <title>Comparative functional genomics of the fission yeasts.</title>
        <authorList>
            <person name="Rhind N."/>
            <person name="Chen Z."/>
            <person name="Yassour M."/>
            <person name="Thompson D.A."/>
            <person name="Haas B.J."/>
            <person name="Habib N."/>
            <person name="Wapinski I."/>
            <person name="Roy S."/>
            <person name="Lin M.F."/>
            <person name="Heiman D.I."/>
            <person name="Young S.K."/>
            <person name="Furuya K."/>
            <person name="Guo Y."/>
            <person name="Pidoux A."/>
            <person name="Chen H.M."/>
            <person name="Robbertse B."/>
            <person name="Goldberg J.M."/>
            <person name="Aoki K."/>
            <person name="Bayne E.H."/>
            <person name="Berlin A.M."/>
            <person name="Desjardins C.A."/>
            <person name="Dobbs E."/>
            <person name="Dukaj L."/>
            <person name="Fan L."/>
            <person name="FitzGerald M.G."/>
            <person name="French C."/>
            <person name="Gujja S."/>
            <person name="Hansen K."/>
            <person name="Keifenheim D."/>
            <person name="Levin J.Z."/>
            <person name="Mosher R.A."/>
            <person name="Mueller C.A."/>
            <person name="Pfiffner J."/>
            <person name="Priest M."/>
            <person name="Russ C."/>
            <person name="Smialowska A."/>
            <person name="Swoboda P."/>
            <person name="Sykes S.M."/>
            <person name="Vaughn M."/>
            <person name="Vengrova S."/>
            <person name="Yoder R."/>
            <person name="Zeng Q."/>
            <person name="Allshire R."/>
            <person name="Baulcombe D."/>
            <person name="Birren B.W."/>
            <person name="Brown W."/>
            <person name="Ekwall K."/>
            <person name="Kellis M."/>
            <person name="Leatherwood J."/>
            <person name="Levin H."/>
            <person name="Margalit H."/>
            <person name="Martienssen R."/>
            <person name="Nieduszynski C.A."/>
            <person name="Spatafora J.W."/>
            <person name="Friedman N."/>
            <person name="Dalgaard J.Z."/>
            <person name="Baumann P."/>
            <person name="Niki H."/>
            <person name="Regev A."/>
            <person name="Nusbaum C."/>
        </authorList>
    </citation>
    <scope>NUCLEOTIDE SEQUENCE [LARGE SCALE GENOMIC DNA]</scope>
    <source>
        <strain evidence="8">OY26 / ATCC MYA-4695 / CBS 11777 / NBRC 106824 / NRRL Y48691</strain>
    </source>
</reference>
<dbReference type="GO" id="GO:2000779">
    <property type="term" value="P:regulation of double-strand break repair"/>
    <property type="evidence" value="ECO:0007669"/>
    <property type="project" value="EnsemblFungi"/>
</dbReference>
<keyword evidence="8" id="KW-1185">Reference proteome</keyword>
<dbReference type="PROSITE" id="PS50082">
    <property type="entry name" value="WD_REPEATS_2"/>
    <property type="match status" value="3"/>
</dbReference>
<dbReference type="Pfam" id="PF00400">
    <property type="entry name" value="WD40"/>
    <property type="match status" value="5"/>
</dbReference>
<feature type="repeat" description="WD" evidence="6">
    <location>
        <begin position="192"/>
        <end position="233"/>
    </location>
</feature>
<dbReference type="InterPro" id="IPR020472">
    <property type="entry name" value="WD40_PAC1"/>
</dbReference>
<proteinExistence type="inferred from homology"/>
<keyword evidence="4" id="KW-0833">Ubl conjugation pathway</keyword>
<comment type="similarity">
    <text evidence="5">Belongs to the WD repeat cdt2 family.</text>
</comment>
<dbReference type="PRINTS" id="PR00320">
    <property type="entry name" value="GPROTEINBRPT"/>
</dbReference>
<dbReference type="GO" id="GO:0080008">
    <property type="term" value="C:Cul4-RING E3 ubiquitin ligase complex"/>
    <property type="evidence" value="ECO:0007669"/>
    <property type="project" value="EnsemblFungi"/>
</dbReference>
<dbReference type="InterPro" id="IPR036322">
    <property type="entry name" value="WD40_repeat_dom_sf"/>
</dbReference>
<feature type="repeat" description="WD" evidence="6">
    <location>
        <begin position="450"/>
        <end position="481"/>
    </location>
</feature>
<dbReference type="GO" id="GO:0044877">
    <property type="term" value="F:protein-containing complex binding"/>
    <property type="evidence" value="ECO:0007669"/>
    <property type="project" value="EnsemblFungi"/>
</dbReference>
<evidence type="ECO:0000256" key="6">
    <source>
        <dbReference type="PROSITE-ProRule" id="PRU00221"/>
    </source>
</evidence>
<dbReference type="InterPro" id="IPR015943">
    <property type="entry name" value="WD40/YVTN_repeat-like_dom_sf"/>
</dbReference>
<dbReference type="InterPro" id="IPR019775">
    <property type="entry name" value="WD40_repeat_CS"/>
</dbReference>
<accession>S9VV92</accession>
<organism evidence="7 8">
    <name type="scientific">Schizosaccharomyces cryophilus (strain OY26 / ATCC MYA-4695 / CBS 11777 / NBRC 106824 / NRRL Y48691)</name>
    <name type="common">Fission yeast</name>
    <dbReference type="NCBI Taxonomy" id="653667"/>
    <lineage>
        <taxon>Eukaryota</taxon>
        <taxon>Fungi</taxon>
        <taxon>Dikarya</taxon>
        <taxon>Ascomycota</taxon>
        <taxon>Taphrinomycotina</taxon>
        <taxon>Schizosaccharomycetes</taxon>
        <taxon>Schizosaccharomycetales</taxon>
        <taxon>Schizosaccharomycetaceae</taxon>
        <taxon>Schizosaccharomyces</taxon>
    </lineage>
</organism>
<dbReference type="STRING" id="653667.S9VV92"/>
<sequence length="507" mass="56170">MLGKAKYNVRVTNKCPHGLNLPCLPEDVGGLRDITLAVNNSLPPTPDSSPAGTSKKHKLYDFLDFNGKPTKPKKRVLFDTSENLHKPPTSPKKPSQFCKELLARQLGGARSRINHIPSNRHVGSRLNLETFYSRPSECLMMLNQLPFCLGFANNESLLAVCTETGALELFDSRYFNRQDEESQPSARRLHGWLAHNNAIFNVNFSSDDSLLATSSGDQTAKVFDLATQQCITRLGRRGLEGYHSHSVKQVNFCNDSPYNIVTCSRDGSLIFWDMRTHGITVDGEHHQKPVLKIKKAHERQNRDCSVTSAVWLPNTTSQVVSSCSANSTLKLWDLRNIHTVRPLPLSSTPGSKTSRRDYGITSVCTSPMGDRVYAASRDNTVYEYSSQHLESGPCKLYNDPRLRISSFYVKVACSPDGSTLACGGGIQDENSGAILFDTTRDNSSSSAMLVGGHAKDVTAVDWSNENQLASISDDGSVRVWNPSLHGTAANLREKNFSEIFYWGYSER</sequence>
<dbReference type="Gene3D" id="2.130.10.10">
    <property type="entry name" value="YVTN repeat-like/Quinoprotein amine dehydrogenase"/>
    <property type="match status" value="2"/>
</dbReference>
<comment type="pathway">
    <text evidence="1">Protein modification; protein ubiquitination.</text>
</comment>
<protein>
    <submittedName>
        <fullName evidence="7">WD repeat protein Cdt2</fullName>
    </submittedName>
</protein>
<keyword evidence="2 6" id="KW-0853">WD repeat</keyword>
<dbReference type="PROSITE" id="PS50294">
    <property type="entry name" value="WD_REPEATS_REGION"/>
    <property type="match status" value="2"/>
</dbReference>
<evidence type="ECO:0000313" key="8">
    <source>
        <dbReference type="Proteomes" id="UP000015464"/>
    </source>
</evidence>
<evidence type="ECO:0000256" key="3">
    <source>
        <dbReference type="ARBA" id="ARBA00022737"/>
    </source>
</evidence>
<evidence type="ECO:0000256" key="5">
    <source>
        <dbReference type="ARBA" id="ARBA00038344"/>
    </source>
</evidence>
<dbReference type="PROSITE" id="PS00678">
    <property type="entry name" value="WD_REPEATS_1"/>
    <property type="match status" value="2"/>
</dbReference>
<dbReference type="eggNOG" id="KOG0321">
    <property type="taxonomic scope" value="Eukaryota"/>
</dbReference>
<dbReference type="InterPro" id="IPR001680">
    <property type="entry name" value="WD40_rpt"/>
</dbReference>
<dbReference type="OMA" id="DSRVHTY"/>
<dbReference type="RefSeq" id="XP_013023089.1">
    <property type="nucleotide sequence ID" value="XM_013167635.1"/>
</dbReference>
<evidence type="ECO:0000256" key="2">
    <source>
        <dbReference type="ARBA" id="ARBA00022574"/>
    </source>
</evidence>
<evidence type="ECO:0000313" key="7">
    <source>
        <dbReference type="EMBL" id="EPY51703.1"/>
    </source>
</evidence>
<dbReference type="PANTHER" id="PTHR22852:SF0">
    <property type="entry name" value="DENTICLELESS PROTEIN HOMOLOG"/>
    <property type="match status" value="1"/>
</dbReference>
<keyword evidence="3" id="KW-0677">Repeat</keyword>
<dbReference type="GO" id="GO:0043161">
    <property type="term" value="P:proteasome-mediated ubiquitin-dependent protein catabolic process"/>
    <property type="evidence" value="ECO:0007669"/>
    <property type="project" value="EnsemblFungi"/>
</dbReference>
<dbReference type="Proteomes" id="UP000015464">
    <property type="component" value="Unassembled WGS sequence"/>
</dbReference>
<dbReference type="AlphaFoldDB" id="S9VV92"/>
<dbReference type="HOGENOM" id="CLU_555698_0_0_1"/>
<gene>
    <name evidence="7" type="ORF">SPOG_00128</name>
</gene>
<dbReference type="OrthoDB" id="2096344at2759"/>
<dbReference type="SMART" id="SM00320">
    <property type="entry name" value="WD40"/>
    <property type="match status" value="6"/>
</dbReference>
<dbReference type="GeneID" id="25034460"/>
<evidence type="ECO:0000256" key="4">
    <source>
        <dbReference type="ARBA" id="ARBA00022786"/>
    </source>
</evidence>
<dbReference type="EMBL" id="KE546990">
    <property type="protein sequence ID" value="EPY51703.1"/>
    <property type="molecule type" value="Genomic_DNA"/>
</dbReference>
<dbReference type="PANTHER" id="PTHR22852">
    <property type="entry name" value="LETHAL 2 DENTICLELESS PROTEIN RETINOIC ACID-REGULATED NUCLEAR MATRIX-ASSOCIATED PROTEIN"/>
    <property type="match status" value="1"/>
</dbReference>
<feature type="repeat" description="WD" evidence="6">
    <location>
        <begin position="240"/>
        <end position="276"/>
    </location>
</feature>
<evidence type="ECO:0000256" key="1">
    <source>
        <dbReference type="ARBA" id="ARBA00004906"/>
    </source>
</evidence>
<dbReference type="GO" id="GO:0030674">
    <property type="term" value="F:protein-macromolecule adaptor activity"/>
    <property type="evidence" value="ECO:0007669"/>
    <property type="project" value="EnsemblFungi"/>
</dbReference>
<dbReference type="SUPFAM" id="SSF50978">
    <property type="entry name" value="WD40 repeat-like"/>
    <property type="match status" value="1"/>
</dbReference>
<dbReference type="GO" id="GO:0005634">
    <property type="term" value="C:nucleus"/>
    <property type="evidence" value="ECO:0007669"/>
    <property type="project" value="EnsemblFungi"/>
</dbReference>
<name>S9VV92_SCHCR</name>